<proteinExistence type="predicted"/>
<reference evidence="2 3" key="1">
    <citation type="submission" date="2018-11" db="EMBL/GenBank/DDBJ databases">
        <authorList>
            <consortium name="Pathogen Informatics"/>
        </authorList>
    </citation>
    <scope>NUCLEOTIDE SEQUENCE [LARGE SCALE GENOMIC DNA]</scope>
</reference>
<organism evidence="2 3">
    <name type="scientific">Dibothriocephalus latus</name>
    <name type="common">Fish tapeworm</name>
    <name type="synonym">Diphyllobothrium latum</name>
    <dbReference type="NCBI Taxonomy" id="60516"/>
    <lineage>
        <taxon>Eukaryota</taxon>
        <taxon>Metazoa</taxon>
        <taxon>Spiralia</taxon>
        <taxon>Lophotrochozoa</taxon>
        <taxon>Platyhelminthes</taxon>
        <taxon>Cestoda</taxon>
        <taxon>Eucestoda</taxon>
        <taxon>Diphyllobothriidea</taxon>
        <taxon>Diphyllobothriidae</taxon>
        <taxon>Dibothriocephalus</taxon>
    </lineage>
</organism>
<dbReference type="AlphaFoldDB" id="A0A3P7MTK0"/>
<evidence type="ECO:0000313" key="3">
    <source>
        <dbReference type="Proteomes" id="UP000281553"/>
    </source>
</evidence>
<feature type="non-terminal residue" evidence="2">
    <location>
        <position position="113"/>
    </location>
</feature>
<feature type="coiled-coil region" evidence="1">
    <location>
        <begin position="20"/>
        <end position="86"/>
    </location>
</feature>
<dbReference type="EMBL" id="UYRU01071859">
    <property type="protein sequence ID" value="VDN21531.1"/>
    <property type="molecule type" value="Genomic_DNA"/>
</dbReference>
<gene>
    <name evidence="2" type="ORF">DILT_LOCUS13854</name>
</gene>
<sequence length="113" mass="13392">MCICILNHNKELVAHSPFESKDLECELRLLTSENARLLTELTDLKKLHDADTVRHEKEIEKYRMRYDRLREDHSKLNQLNQELESKIITVLYLENRAAAHFIRQLPSSFGFLL</sequence>
<dbReference type="OrthoDB" id="10068192at2759"/>
<evidence type="ECO:0000313" key="2">
    <source>
        <dbReference type="EMBL" id="VDN21531.1"/>
    </source>
</evidence>
<protein>
    <submittedName>
        <fullName evidence="2">Uncharacterized protein</fullName>
    </submittedName>
</protein>
<name>A0A3P7MTK0_DIBLA</name>
<keyword evidence="1" id="KW-0175">Coiled coil</keyword>
<keyword evidence="3" id="KW-1185">Reference proteome</keyword>
<dbReference type="Proteomes" id="UP000281553">
    <property type="component" value="Unassembled WGS sequence"/>
</dbReference>
<evidence type="ECO:0000256" key="1">
    <source>
        <dbReference type="SAM" id="Coils"/>
    </source>
</evidence>
<accession>A0A3P7MTK0</accession>